<feature type="compositionally biased region" description="Polar residues" evidence="1">
    <location>
        <begin position="206"/>
        <end position="231"/>
    </location>
</feature>
<accession>A0A6A6R983</accession>
<feature type="region of interest" description="Disordered" evidence="1">
    <location>
        <begin position="14"/>
        <end position="133"/>
    </location>
</feature>
<gene>
    <name evidence="2" type="ORF">BU16DRAFT_533769</name>
</gene>
<feature type="compositionally biased region" description="Basic and acidic residues" evidence="1">
    <location>
        <begin position="159"/>
        <end position="175"/>
    </location>
</feature>
<sequence length="231" mass="25761">MISIPSKYIYKKYQKHKQEKEDALAAGSAHHDEMVNEYRTHDPAYISGPPKHADMSHPNQQHPQPPPYPADEQHPPWTAENRQNVPYPLFHQPPAHTSPSSAWPQTPPPPASPQRIQKAQSPQAGLPKRGQWVWQPAAPEAIVPSATIAASLHESPSTYREEEHHYKKFESERLPVELPANSESTAEDEGKKGMAPTELPAGWPTQGGSSTSPRPPHQYNTSAKPQNPYRS</sequence>
<proteinExistence type="predicted"/>
<evidence type="ECO:0000313" key="3">
    <source>
        <dbReference type="Proteomes" id="UP000799750"/>
    </source>
</evidence>
<reference evidence="2" key="1">
    <citation type="journal article" date="2020" name="Stud. Mycol.">
        <title>101 Dothideomycetes genomes: a test case for predicting lifestyles and emergence of pathogens.</title>
        <authorList>
            <person name="Haridas S."/>
            <person name="Albert R."/>
            <person name="Binder M."/>
            <person name="Bloem J."/>
            <person name="Labutti K."/>
            <person name="Salamov A."/>
            <person name="Andreopoulos B."/>
            <person name="Baker S."/>
            <person name="Barry K."/>
            <person name="Bills G."/>
            <person name="Bluhm B."/>
            <person name="Cannon C."/>
            <person name="Castanera R."/>
            <person name="Culley D."/>
            <person name="Daum C."/>
            <person name="Ezra D."/>
            <person name="Gonzalez J."/>
            <person name="Henrissat B."/>
            <person name="Kuo A."/>
            <person name="Liang C."/>
            <person name="Lipzen A."/>
            <person name="Lutzoni F."/>
            <person name="Magnuson J."/>
            <person name="Mondo S."/>
            <person name="Nolan M."/>
            <person name="Ohm R."/>
            <person name="Pangilinan J."/>
            <person name="Park H.-J."/>
            <person name="Ramirez L."/>
            <person name="Alfaro M."/>
            <person name="Sun H."/>
            <person name="Tritt A."/>
            <person name="Yoshinaga Y."/>
            <person name="Zwiers L.-H."/>
            <person name="Turgeon B."/>
            <person name="Goodwin S."/>
            <person name="Spatafora J."/>
            <person name="Crous P."/>
            <person name="Grigoriev I."/>
        </authorList>
    </citation>
    <scope>NUCLEOTIDE SEQUENCE</scope>
    <source>
        <strain evidence="2">CBS 269.34</strain>
    </source>
</reference>
<protein>
    <submittedName>
        <fullName evidence="2">Uncharacterized protein</fullName>
    </submittedName>
</protein>
<dbReference type="Proteomes" id="UP000799750">
    <property type="component" value="Unassembled WGS sequence"/>
</dbReference>
<dbReference type="AlphaFoldDB" id="A0A6A6R983"/>
<organism evidence="2 3">
    <name type="scientific">Lophium mytilinum</name>
    <dbReference type="NCBI Taxonomy" id="390894"/>
    <lineage>
        <taxon>Eukaryota</taxon>
        <taxon>Fungi</taxon>
        <taxon>Dikarya</taxon>
        <taxon>Ascomycota</taxon>
        <taxon>Pezizomycotina</taxon>
        <taxon>Dothideomycetes</taxon>
        <taxon>Pleosporomycetidae</taxon>
        <taxon>Mytilinidiales</taxon>
        <taxon>Mytilinidiaceae</taxon>
        <taxon>Lophium</taxon>
    </lineage>
</organism>
<keyword evidence="3" id="KW-1185">Reference proteome</keyword>
<evidence type="ECO:0000256" key="1">
    <source>
        <dbReference type="SAM" id="MobiDB-lite"/>
    </source>
</evidence>
<dbReference type="EMBL" id="MU004182">
    <property type="protein sequence ID" value="KAF2501046.1"/>
    <property type="molecule type" value="Genomic_DNA"/>
</dbReference>
<name>A0A6A6R983_9PEZI</name>
<feature type="region of interest" description="Disordered" evidence="1">
    <location>
        <begin position="153"/>
        <end position="231"/>
    </location>
</feature>
<feature type="compositionally biased region" description="Basic and acidic residues" evidence="1">
    <location>
        <begin position="16"/>
        <end position="42"/>
    </location>
</feature>
<evidence type="ECO:0000313" key="2">
    <source>
        <dbReference type="EMBL" id="KAF2501046.1"/>
    </source>
</evidence>